<organism evidence="2">
    <name type="scientific">Tanacetum cinerariifolium</name>
    <name type="common">Dalmatian daisy</name>
    <name type="synonym">Chrysanthemum cinerariifolium</name>
    <dbReference type="NCBI Taxonomy" id="118510"/>
    <lineage>
        <taxon>Eukaryota</taxon>
        <taxon>Viridiplantae</taxon>
        <taxon>Streptophyta</taxon>
        <taxon>Embryophyta</taxon>
        <taxon>Tracheophyta</taxon>
        <taxon>Spermatophyta</taxon>
        <taxon>Magnoliopsida</taxon>
        <taxon>eudicotyledons</taxon>
        <taxon>Gunneridae</taxon>
        <taxon>Pentapetalae</taxon>
        <taxon>asterids</taxon>
        <taxon>campanulids</taxon>
        <taxon>Asterales</taxon>
        <taxon>Asteraceae</taxon>
        <taxon>Asteroideae</taxon>
        <taxon>Anthemideae</taxon>
        <taxon>Anthemidinae</taxon>
        <taxon>Tanacetum</taxon>
    </lineage>
</organism>
<accession>A0A699TS05</accession>
<proteinExistence type="predicted"/>
<dbReference type="EMBL" id="BKCJ011266482">
    <property type="protein sequence ID" value="GFD12560.1"/>
    <property type="molecule type" value="Genomic_DNA"/>
</dbReference>
<evidence type="ECO:0000313" key="2">
    <source>
        <dbReference type="EMBL" id="GFD12560.1"/>
    </source>
</evidence>
<gene>
    <name evidence="2" type="ORF">Tci_884529</name>
</gene>
<protein>
    <submittedName>
        <fullName evidence="2">Uncharacterized protein</fullName>
    </submittedName>
</protein>
<reference evidence="2" key="1">
    <citation type="journal article" date="2019" name="Sci. Rep.">
        <title>Draft genome of Tanacetum cinerariifolium, the natural source of mosquito coil.</title>
        <authorList>
            <person name="Yamashiro T."/>
            <person name="Shiraishi A."/>
            <person name="Satake H."/>
            <person name="Nakayama K."/>
        </authorList>
    </citation>
    <scope>NUCLEOTIDE SEQUENCE</scope>
</reference>
<sequence>QEYEAKDAAKRYRYLFSQETSDILSQAEAGIQKNGVSAALDSAGGISAGSDSAGSMPAGSSSASGYPAGSVPGGGEKLAGSTKPAGSNPAASTSVSADSIPIYAEATTLPPGQSLGS</sequence>
<dbReference type="AlphaFoldDB" id="A0A699TS05"/>
<feature type="compositionally biased region" description="Low complexity" evidence="1">
    <location>
        <begin position="41"/>
        <end position="70"/>
    </location>
</feature>
<comment type="caution">
    <text evidence="2">The sequence shown here is derived from an EMBL/GenBank/DDBJ whole genome shotgun (WGS) entry which is preliminary data.</text>
</comment>
<feature type="non-terminal residue" evidence="2">
    <location>
        <position position="117"/>
    </location>
</feature>
<feature type="non-terminal residue" evidence="2">
    <location>
        <position position="1"/>
    </location>
</feature>
<name>A0A699TS05_TANCI</name>
<evidence type="ECO:0000256" key="1">
    <source>
        <dbReference type="SAM" id="MobiDB-lite"/>
    </source>
</evidence>
<feature type="region of interest" description="Disordered" evidence="1">
    <location>
        <begin position="41"/>
        <end position="101"/>
    </location>
</feature>